<keyword evidence="2" id="KW-1185">Reference proteome</keyword>
<proteinExistence type="predicted"/>
<name>A0ABM7KNB0_9MYCO</name>
<protein>
    <submittedName>
        <fullName evidence="1">Uncharacterized protein</fullName>
    </submittedName>
</protein>
<reference evidence="1 2" key="1">
    <citation type="journal article" date="2019" name="Emerg. Microbes Infect.">
        <title>Comprehensive subspecies identification of 175 nontuberculous mycobacteria species based on 7547 genomic profiles.</title>
        <authorList>
            <person name="Matsumoto Y."/>
            <person name="Kinjo T."/>
            <person name="Motooka D."/>
            <person name="Nabeya D."/>
            <person name="Jung N."/>
            <person name="Uechi K."/>
            <person name="Horii T."/>
            <person name="Iida T."/>
            <person name="Fujita J."/>
            <person name="Nakamura S."/>
        </authorList>
    </citation>
    <scope>NUCLEOTIDE SEQUENCE [LARGE SCALE GENOMIC DNA]</scope>
    <source>
        <strain evidence="1 2">JCM 12687</strain>
    </source>
</reference>
<sequence>MDVDVEVVAHLLDEADVLAVELARTARQRPQVDAQILGAGFVKSVAARHVRQRGDQTFGLADQCRRVRRRFVGDKPPQRRIAGVGVDISGLDPVEAQTQQQVLADQAGGLHTG</sequence>
<evidence type="ECO:0000313" key="2">
    <source>
        <dbReference type="Proteomes" id="UP000467379"/>
    </source>
</evidence>
<organism evidence="1 2">
    <name type="scientific">Mycobacterium branderi</name>
    <dbReference type="NCBI Taxonomy" id="43348"/>
    <lineage>
        <taxon>Bacteria</taxon>
        <taxon>Bacillati</taxon>
        <taxon>Actinomycetota</taxon>
        <taxon>Actinomycetes</taxon>
        <taxon>Mycobacteriales</taxon>
        <taxon>Mycobacteriaceae</taxon>
        <taxon>Mycobacterium</taxon>
    </lineage>
</organism>
<dbReference type="EMBL" id="AP022606">
    <property type="protein sequence ID" value="BBZ12525.1"/>
    <property type="molecule type" value="Genomic_DNA"/>
</dbReference>
<gene>
    <name evidence="1" type="ORF">MBRA_27200</name>
</gene>
<dbReference type="Proteomes" id="UP000467379">
    <property type="component" value="Chromosome"/>
</dbReference>
<evidence type="ECO:0000313" key="1">
    <source>
        <dbReference type="EMBL" id="BBZ12525.1"/>
    </source>
</evidence>
<accession>A0ABM7KNB0</accession>